<gene>
    <name evidence="2" type="ORF">KTH90_15935</name>
</gene>
<sequence>MTENHKTREHSYAHVVFGILCMMVTLATAALTGVFLLLVRPLGYEFTTDWILVWVVTLGTGFCLLGLACFLWWKKWARIGLLAAVLATFIIGLLVLPAFVTQESLVKVSFSPDYKHLLVLKGEEKTGQIFEYRTRFYLFARKQQQFSYTVKDELKLQWLADDVCAVTYESTDQQVHQYLATYGDRGNGISYYYVAAAIHGNWTLADKNTAGWFIESDQNGITVGNASFQETYAYEDCVQFGTLALALCSNGLPRWNIVLNENCVLSDSGLIKNGGTITLCQVSMERTAPIEMFCTTPEKEQAVQPAEELPTQEEIEESSIAQMKNFLSEDPTLSNMESQDGIIKISSDSDNPYWIALLALKAERMEYAVNGVDVRVQLNQCAMTAGDKKDCLLSLETTELAVSPGNQGSPPEGENITMRYRIRIMRGEGTYLALILPYDADGTQGLEKRKVQPVDLAADPAYHFFIPGKYDTTYMYVSRLSPADAAEKLYQSALQPDYPKAVKSREEGAPGYLLDAETNTFLYYDGIAQDLENYRFWLVQIPSGDLDSSQGQIKTIVTYQVNILSGEFRSL</sequence>
<feature type="transmembrane region" description="Helical" evidence="1">
    <location>
        <begin position="12"/>
        <end position="39"/>
    </location>
</feature>
<comment type="caution">
    <text evidence="2">The sequence shown here is derived from an EMBL/GenBank/DDBJ whole genome shotgun (WGS) entry which is preliminary data.</text>
</comment>
<evidence type="ECO:0000256" key="1">
    <source>
        <dbReference type="SAM" id="Phobius"/>
    </source>
</evidence>
<keyword evidence="1" id="KW-0812">Transmembrane</keyword>
<feature type="transmembrane region" description="Helical" evidence="1">
    <location>
        <begin position="80"/>
        <end position="100"/>
    </location>
</feature>
<accession>A0ABS6KAH0</accession>
<proteinExistence type="predicted"/>
<evidence type="ECO:0000313" key="2">
    <source>
        <dbReference type="EMBL" id="MBU9727502.1"/>
    </source>
</evidence>
<dbReference type="GO" id="GO:0003677">
    <property type="term" value="F:DNA binding"/>
    <property type="evidence" value="ECO:0007669"/>
    <property type="project" value="UniProtKB-KW"/>
</dbReference>
<evidence type="ECO:0000313" key="3">
    <source>
        <dbReference type="Proteomes" id="UP001314681"/>
    </source>
</evidence>
<reference evidence="2 3" key="1">
    <citation type="submission" date="2021-06" db="EMBL/GenBank/DDBJ databases">
        <title>Description of novel taxa of the family Lachnospiraceae.</title>
        <authorList>
            <person name="Chaplin A.V."/>
            <person name="Sokolova S.R."/>
            <person name="Pikina A.P."/>
            <person name="Korzhanova M."/>
            <person name="Belova V."/>
            <person name="Korostin D."/>
            <person name="Efimov B.A."/>
        </authorList>
    </citation>
    <scope>NUCLEOTIDE SEQUENCE [LARGE SCALE GENOMIC DNA]</scope>
    <source>
        <strain evidence="2 3">ASD4241</strain>
    </source>
</reference>
<keyword evidence="3" id="KW-1185">Reference proteome</keyword>
<keyword evidence="1" id="KW-1133">Transmembrane helix</keyword>
<keyword evidence="2" id="KW-0238">DNA-binding</keyword>
<dbReference type="Proteomes" id="UP001314681">
    <property type="component" value="Unassembled WGS sequence"/>
</dbReference>
<dbReference type="RefSeq" id="WP_158352095.1">
    <property type="nucleotide sequence ID" value="NZ_JAHQCX010000011.1"/>
</dbReference>
<organism evidence="2 3">
    <name type="scientific">Diplocloster modestus</name>
    <dbReference type="NCBI Taxonomy" id="2850322"/>
    <lineage>
        <taxon>Bacteria</taxon>
        <taxon>Bacillati</taxon>
        <taxon>Bacillota</taxon>
        <taxon>Clostridia</taxon>
        <taxon>Lachnospirales</taxon>
        <taxon>Lachnospiraceae</taxon>
        <taxon>Diplocloster</taxon>
    </lineage>
</organism>
<dbReference type="EMBL" id="JAHQCX010000011">
    <property type="protein sequence ID" value="MBU9727502.1"/>
    <property type="molecule type" value="Genomic_DNA"/>
</dbReference>
<name>A0ABS6KAH0_9FIRM</name>
<protein>
    <submittedName>
        <fullName evidence="2">DNA-binding protein</fullName>
    </submittedName>
</protein>
<feature type="transmembrane region" description="Helical" evidence="1">
    <location>
        <begin position="51"/>
        <end position="73"/>
    </location>
</feature>
<keyword evidence="1" id="KW-0472">Membrane</keyword>